<accession>A0A9P4YZ16</accession>
<keyword evidence="2" id="KW-0732">Signal</keyword>
<dbReference type="InterPro" id="IPR055915">
    <property type="entry name" value="DUF7492"/>
</dbReference>
<feature type="domain" description="DUF7492" evidence="3">
    <location>
        <begin position="19"/>
        <end position="238"/>
    </location>
</feature>
<dbReference type="Proteomes" id="UP000749293">
    <property type="component" value="Unassembled WGS sequence"/>
</dbReference>
<feature type="region of interest" description="Disordered" evidence="1">
    <location>
        <begin position="319"/>
        <end position="350"/>
    </location>
</feature>
<dbReference type="GeneID" id="55970209"/>
<protein>
    <recommendedName>
        <fullName evidence="3">DUF7492 domain-containing protein</fullName>
    </recommendedName>
</protein>
<proteinExistence type="predicted"/>
<feature type="chain" id="PRO_5040234223" description="DUF7492 domain-containing protein" evidence="2">
    <location>
        <begin position="21"/>
        <end position="444"/>
    </location>
</feature>
<dbReference type="OrthoDB" id="64281at2759"/>
<name>A0A9P4YZ16_9HYPO</name>
<dbReference type="RefSeq" id="XP_035323794.1">
    <property type="nucleotide sequence ID" value="XM_035465957.1"/>
</dbReference>
<comment type="caution">
    <text evidence="4">The sequence shown here is derived from an EMBL/GenBank/DDBJ whole genome shotgun (WGS) entry which is preliminary data.</text>
</comment>
<reference evidence="4" key="1">
    <citation type="submission" date="2020-03" db="EMBL/GenBank/DDBJ databases">
        <title>Site-based positive gene gene selection in Geosmithia morbida across the United States reveals a broad range of putative effectors and factors for local host and environmental adapation.</title>
        <authorList>
            <person name="Onufrak A."/>
            <person name="Murdoch R.W."/>
            <person name="Gazis R."/>
            <person name="Huff M."/>
            <person name="Staton M."/>
            <person name="Klingeman W."/>
            <person name="Hadziabdic D."/>
        </authorList>
    </citation>
    <scope>NUCLEOTIDE SEQUENCE</scope>
    <source>
        <strain evidence="4">1262</strain>
    </source>
</reference>
<feature type="signal peptide" evidence="2">
    <location>
        <begin position="1"/>
        <end position="20"/>
    </location>
</feature>
<evidence type="ECO:0000313" key="5">
    <source>
        <dbReference type="Proteomes" id="UP000749293"/>
    </source>
</evidence>
<dbReference type="AlphaFoldDB" id="A0A9P4YZ16"/>
<dbReference type="Pfam" id="PF24320">
    <property type="entry name" value="DUF7492"/>
    <property type="match status" value="1"/>
</dbReference>
<evidence type="ECO:0000256" key="2">
    <source>
        <dbReference type="SAM" id="SignalP"/>
    </source>
</evidence>
<gene>
    <name evidence="4" type="ORF">GMORB2_3981</name>
</gene>
<sequence length="444" mass="47351">MILSFLAALAISLYVASTTAHSWIEAAYRIDASTRKFVGAPGYPRGGNFRRLSAETGLTDAEYVYRIPENGQYTGQENINQRPVEANRPDETLEASPGDRIAVLHLENGHVSYPQEGRPLNGGTVYIYGTSQPTDADKLTDVHLAWNEAGTGGDGRGRLLATRNFDDGQCYEGNPSSQVATTRAAAVGSDASTSMDCQSEIQLPDDLAVGSNYTIYWYWDWPLLDTAKIDMDGTKQGLYPWMGTFVQGEEDPRGFTADMIASNESYASTMDISIVEKSDYASQSLPADEAALSAVYRTAIEAQMKTAFDVKVPVIEPVGSGGGSDTTTSPAATGTTAATTPTTPTTPVQATPTDVVSAATVTVTQTVTAPAQTSVAQAEAAAPVTVTTTVTEPCHESVTTPTSTQTVIEMETQYATVYVDETTTAMATPTARRIRRSDWTFGTS</sequence>
<dbReference type="EMBL" id="JAANYQ010000003">
    <property type="protein sequence ID" value="KAF4125142.1"/>
    <property type="molecule type" value="Genomic_DNA"/>
</dbReference>
<organism evidence="4 5">
    <name type="scientific">Geosmithia morbida</name>
    <dbReference type="NCBI Taxonomy" id="1094350"/>
    <lineage>
        <taxon>Eukaryota</taxon>
        <taxon>Fungi</taxon>
        <taxon>Dikarya</taxon>
        <taxon>Ascomycota</taxon>
        <taxon>Pezizomycotina</taxon>
        <taxon>Sordariomycetes</taxon>
        <taxon>Hypocreomycetidae</taxon>
        <taxon>Hypocreales</taxon>
        <taxon>Bionectriaceae</taxon>
        <taxon>Geosmithia</taxon>
    </lineage>
</organism>
<feature type="compositionally biased region" description="Low complexity" evidence="1">
    <location>
        <begin position="325"/>
        <end position="350"/>
    </location>
</feature>
<evidence type="ECO:0000313" key="4">
    <source>
        <dbReference type="EMBL" id="KAF4125142.1"/>
    </source>
</evidence>
<keyword evidence="5" id="KW-1185">Reference proteome</keyword>
<evidence type="ECO:0000259" key="3">
    <source>
        <dbReference type="Pfam" id="PF24320"/>
    </source>
</evidence>
<evidence type="ECO:0000256" key="1">
    <source>
        <dbReference type="SAM" id="MobiDB-lite"/>
    </source>
</evidence>